<evidence type="ECO:0000313" key="13">
    <source>
        <dbReference type="EMBL" id="EAS84334.1"/>
    </source>
</evidence>
<dbReference type="GO" id="GO:0005524">
    <property type="term" value="F:ATP binding"/>
    <property type="evidence" value="ECO:0007669"/>
    <property type="project" value="UniProtKB-UniRule"/>
</dbReference>
<dbReference type="HAMAP" id="MF_00165">
    <property type="entry name" value="Thymidylate_kinase"/>
    <property type="match status" value="1"/>
</dbReference>
<evidence type="ECO:0000256" key="8">
    <source>
        <dbReference type="ARBA" id="ARBA00022840"/>
    </source>
</evidence>
<reference evidence="13 14" key="1">
    <citation type="submission" date="2006-04" db="EMBL/GenBank/DDBJ databases">
        <authorList>
            <person name="Giovannoni S.J."/>
            <person name="Cho J.-C."/>
            <person name="Ferriera S."/>
            <person name="Johnson J."/>
            <person name="Kravitz S."/>
            <person name="Halpern A."/>
            <person name="Remington K."/>
            <person name="Beeson K."/>
            <person name="Tran B."/>
            <person name="Rogers Y.-H."/>
            <person name="Friedman R."/>
            <person name="Venter J.C."/>
        </authorList>
    </citation>
    <scope>NUCLEOTIDE SEQUENCE [LARGE SCALE GENOMIC DNA]</scope>
    <source>
        <strain evidence="13 14">HTCC1002</strain>
    </source>
</reference>
<proteinExistence type="inferred from homology"/>
<dbReference type="PROSITE" id="PS01331">
    <property type="entry name" value="THYMIDYLATE_KINASE"/>
    <property type="match status" value="1"/>
</dbReference>
<dbReference type="GO" id="GO:0004798">
    <property type="term" value="F:dTMP kinase activity"/>
    <property type="evidence" value="ECO:0007669"/>
    <property type="project" value="UniProtKB-UniRule"/>
</dbReference>
<dbReference type="NCBIfam" id="TIGR00041">
    <property type="entry name" value="DTMP_kinase"/>
    <property type="match status" value="1"/>
</dbReference>
<dbReference type="RefSeq" id="WP_006996921.1">
    <property type="nucleotide sequence ID" value="NZ_CH724130.1"/>
</dbReference>
<comment type="catalytic activity">
    <reaction evidence="10 11">
        <text>dTMP + ATP = dTDP + ADP</text>
        <dbReference type="Rhea" id="RHEA:13517"/>
        <dbReference type="ChEBI" id="CHEBI:30616"/>
        <dbReference type="ChEBI" id="CHEBI:58369"/>
        <dbReference type="ChEBI" id="CHEBI:63528"/>
        <dbReference type="ChEBI" id="CHEBI:456216"/>
        <dbReference type="EC" id="2.7.4.9"/>
    </reaction>
</comment>
<comment type="function">
    <text evidence="11">Phosphorylation of dTMP to form dTDP in both de novo and salvage pathways of dTTP synthesis.</text>
</comment>
<keyword evidence="7 11" id="KW-0418">Kinase</keyword>
<protein>
    <recommendedName>
        <fullName evidence="3 11">Thymidylate kinase</fullName>
        <ecNumber evidence="2 11">2.7.4.9</ecNumber>
    </recommendedName>
    <alternativeName>
        <fullName evidence="9 11">dTMP kinase</fullName>
    </alternativeName>
</protein>
<dbReference type="PANTHER" id="PTHR10344:SF4">
    <property type="entry name" value="UMP-CMP KINASE 2, MITOCHONDRIAL"/>
    <property type="match status" value="1"/>
</dbReference>
<dbReference type="EC" id="2.7.4.9" evidence="2 11"/>
<accession>Q1UZ57</accession>
<sequence>MSKKPIIVFEGIEGTGKSHHIKNVANYLTRKKIKFIQIREPGGSRNSEKIRNLILNNKSTFNKETDLLLYLSARSENMEIIRKNVGKKIILIDRFSDSTIAYQHYGMGVNLKFIQNINNHLLKNIKIDFTFLNTVNLSNMKKRLKLRKKLNRYDKFNSKFYEKVQNGFIKILKKNPKKYIRINSNLDIDLNENIILNKIKDLI</sequence>
<dbReference type="Pfam" id="PF02223">
    <property type="entry name" value="Thymidylate_kin"/>
    <property type="match status" value="1"/>
</dbReference>
<evidence type="ECO:0000256" key="5">
    <source>
        <dbReference type="ARBA" id="ARBA00022727"/>
    </source>
</evidence>
<dbReference type="InterPro" id="IPR039430">
    <property type="entry name" value="Thymidylate_kin-like_dom"/>
</dbReference>
<dbReference type="AlphaFoldDB" id="Q1UZ57"/>
<evidence type="ECO:0000256" key="6">
    <source>
        <dbReference type="ARBA" id="ARBA00022741"/>
    </source>
</evidence>
<evidence type="ECO:0000313" key="14">
    <source>
        <dbReference type="Proteomes" id="UP000005306"/>
    </source>
</evidence>
<keyword evidence="4 11" id="KW-0808">Transferase</keyword>
<gene>
    <name evidence="11" type="primary">tmk</name>
    <name evidence="13" type="ORF">PU1002_01390</name>
</gene>
<dbReference type="Proteomes" id="UP000005306">
    <property type="component" value="Unassembled WGS sequence"/>
</dbReference>
<name>Q1UZ57_PELU1</name>
<dbReference type="InterPro" id="IPR018095">
    <property type="entry name" value="Thymidylate_kin_CS"/>
</dbReference>
<dbReference type="GO" id="GO:0006233">
    <property type="term" value="P:dTDP biosynthetic process"/>
    <property type="evidence" value="ECO:0007669"/>
    <property type="project" value="InterPro"/>
</dbReference>
<dbReference type="InterPro" id="IPR018094">
    <property type="entry name" value="Thymidylate_kinase"/>
</dbReference>
<evidence type="ECO:0000256" key="10">
    <source>
        <dbReference type="ARBA" id="ARBA00048743"/>
    </source>
</evidence>
<dbReference type="CDD" id="cd01672">
    <property type="entry name" value="TMPK"/>
    <property type="match status" value="1"/>
</dbReference>
<feature type="binding site" evidence="11">
    <location>
        <begin position="11"/>
        <end position="18"/>
    </location>
    <ligand>
        <name>ATP</name>
        <dbReference type="ChEBI" id="CHEBI:30616"/>
    </ligand>
</feature>
<dbReference type="HOGENOM" id="CLU_049131_0_2_5"/>
<evidence type="ECO:0000256" key="4">
    <source>
        <dbReference type="ARBA" id="ARBA00022679"/>
    </source>
</evidence>
<dbReference type="PANTHER" id="PTHR10344">
    <property type="entry name" value="THYMIDYLATE KINASE"/>
    <property type="match status" value="1"/>
</dbReference>
<evidence type="ECO:0000256" key="1">
    <source>
        <dbReference type="ARBA" id="ARBA00009776"/>
    </source>
</evidence>
<dbReference type="GO" id="GO:0006227">
    <property type="term" value="P:dUDP biosynthetic process"/>
    <property type="evidence" value="ECO:0007669"/>
    <property type="project" value="TreeGrafter"/>
</dbReference>
<evidence type="ECO:0000256" key="3">
    <source>
        <dbReference type="ARBA" id="ARBA00017144"/>
    </source>
</evidence>
<comment type="similarity">
    <text evidence="1 11">Belongs to the thymidylate kinase family.</text>
</comment>
<evidence type="ECO:0000256" key="9">
    <source>
        <dbReference type="ARBA" id="ARBA00029962"/>
    </source>
</evidence>
<dbReference type="InterPro" id="IPR027417">
    <property type="entry name" value="P-loop_NTPase"/>
</dbReference>
<dbReference type="GO" id="GO:0006235">
    <property type="term" value="P:dTTP biosynthetic process"/>
    <property type="evidence" value="ECO:0007669"/>
    <property type="project" value="UniProtKB-UniRule"/>
</dbReference>
<evidence type="ECO:0000256" key="2">
    <source>
        <dbReference type="ARBA" id="ARBA00012980"/>
    </source>
</evidence>
<evidence type="ECO:0000259" key="12">
    <source>
        <dbReference type="Pfam" id="PF02223"/>
    </source>
</evidence>
<feature type="domain" description="Thymidylate kinase-like" evidence="12">
    <location>
        <begin position="9"/>
        <end position="193"/>
    </location>
</feature>
<keyword evidence="8 11" id="KW-0067">ATP-binding</keyword>
<keyword evidence="6 11" id="KW-0547">Nucleotide-binding</keyword>
<dbReference type="Gene3D" id="3.40.50.300">
    <property type="entry name" value="P-loop containing nucleotide triphosphate hydrolases"/>
    <property type="match status" value="1"/>
</dbReference>
<keyword evidence="5 11" id="KW-0545">Nucleotide biosynthesis</keyword>
<dbReference type="SUPFAM" id="SSF52540">
    <property type="entry name" value="P-loop containing nucleoside triphosphate hydrolases"/>
    <property type="match status" value="1"/>
</dbReference>
<evidence type="ECO:0000256" key="7">
    <source>
        <dbReference type="ARBA" id="ARBA00022777"/>
    </source>
</evidence>
<evidence type="ECO:0000256" key="11">
    <source>
        <dbReference type="HAMAP-Rule" id="MF_00165"/>
    </source>
</evidence>
<dbReference type="EMBL" id="AAPV01000002">
    <property type="protein sequence ID" value="EAS84334.1"/>
    <property type="molecule type" value="Genomic_DNA"/>
</dbReference>
<dbReference type="GO" id="GO:0005829">
    <property type="term" value="C:cytosol"/>
    <property type="evidence" value="ECO:0007669"/>
    <property type="project" value="TreeGrafter"/>
</dbReference>
<comment type="caution">
    <text evidence="13">The sequence shown here is derived from an EMBL/GenBank/DDBJ whole genome shotgun (WGS) entry which is preliminary data.</text>
</comment>
<organism evidence="13 14">
    <name type="scientific">Pelagibacter ubique (strain HTCC1002)</name>
    <dbReference type="NCBI Taxonomy" id="314261"/>
    <lineage>
        <taxon>Bacteria</taxon>
        <taxon>Pseudomonadati</taxon>
        <taxon>Pseudomonadota</taxon>
        <taxon>Alphaproteobacteria</taxon>
        <taxon>Candidatus Pelagibacterales</taxon>
        <taxon>Candidatus Pelagibacteraceae</taxon>
        <taxon>Candidatus Pelagibacter</taxon>
    </lineage>
</organism>